<evidence type="ECO:0000256" key="4">
    <source>
        <dbReference type="RuleBase" id="RU003693"/>
    </source>
</evidence>
<dbReference type="InterPro" id="IPR015424">
    <property type="entry name" value="PyrdxlP-dep_Trfase"/>
</dbReference>
<comment type="similarity">
    <text evidence="4">Belongs to the class-II pyridoxal-phosphate-dependent aminotransferase family.</text>
</comment>
<gene>
    <name evidence="6" type="ordered locus">CSE_03550</name>
</gene>
<dbReference type="InterPro" id="IPR015422">
    <property type="entry name" value="PyrdxlP-dep_Trfase_small"/>
</dbReference>
<sequence length="401" mass="44767">MMDLFEKCYNPKENSALYDAKVAQERGLYPYFLPFEGTEGTEVTYNGRKIIMLGSNNYLGLTHHPKVKEAAKKAIDEYGTSATGSRFMNGTLKIHRELEEALAEFLNKEAVIVFSTGYQTNLGTISALLSPKDYAIMDKEDHASIVDGWSMSHAKFSRFDHNDVDSLEKVLQKIPEEAGKLIVIDGVYSMAGDIAPLPQIVELKKKYGARLMVDDAHSIGVLGKNGRGTANYFNMENDVDLIMGTFSKSFASLGGFIAGDKEVIDYIKHYARPFIFSAAMTPSSAAAALAALHVMQEEPERIEHLWNIANRMRKGLKELGFDIGTSNTPIIPVYIRDKWKTVMMWKELFDLGVYTNPVFPPAVQPNDSLLRTSYIATHTEEQIDRALTIFEKAGKKLGIIK</sequence>
<dbReference type="AlphaFoldDB" id="A0A7U6JE89"/>
<evidence type="ECO:0000313" key="6">
    <source>
        <dbReference type="EMBL" id="BAL80481.1"/>
    </source>
</evidence>
<evidence type="ECO:0000256" key="2">
    <source>
        <dbReference type="ARBA" id="ARBA00022679"/>
    </source>
</evidence>
<evidence type="ECO:0000313" key="7">
    <source>
        <dbReference type="Proteomes" id="UP000004793"/>
    </source>
</evidence>
<dbReference type="CDD" id="cd06454">
    <property type="entry name" value="KBL_like"/>
    <property type="match status" value="1"/>
</dbReference>
<dbReference type="EMBL" id="AP012051">
    <property type="protein sequence ID" value="BAL80481.1"/>
    <property type="molecule type" value="Genomic_DNA"/>
</dbReference>
<dbReference type="Proteomes" id="UP000004793">
    <property type="component" value="Chromosome"/>
</dbReference>
<proteinExistence type="inferred from homology"/>
<dbReference type="Gene3D" id="3.40.640.10">
    <property type="entry name" value="Type I PLP-dependent aspartate aminotransferase-like (Major domain)"/>
    <property type="match status" value="1"/>
</dbReference>
<keyword evidence="7" id="KW-1185">Reference proteome</keyword>
<dbReference type="Gene3D" id="3.90.1150.10">
    <property type="entry name" value="Aspartate Aminotransferase, domain 1"/>
    <property type="match status" value="1"/>
</dbReference>
<dbReference type="PANTHER" id="PTHR13693">
    <property type="entry name" value="CLASS II AMINOTRANSFERASE/8-AMINO-7-OXONONANOATE SYNTHASE"/>
    <property type="match status" value="1"/>
</dbReference>
<keyword evidence="2 6" id="KW-0808">Transferase</keyword>
<protein>
    <submittedName>
        <fullName evidence="6">Acyltransferase</fullName>
        <ecNumber evidence="6">2.3.1.-</ecNumber>
    </submittedName>
</protein>
<dbReference type="GO" id="GO:0016746">
    <property type="term" value="F:acyltransferase activity"/>
    <property type="evidence" value="ECO:0007669"/>
    <property type="project" value="UniProtKB-KW"/>
</dbReference>
<dbReference type="GO" id="GO:0030170">
    <property type="term" value="F:pyridoxal phosphate binding"/>
    <property type="evidence" value="ECO:0007669"/>
    <property type="project" value="InterPro"/>
</dbReference>
<dbReference type="EC" id="2.3.1.-" evidence="6"/>
<feature type="domain" description="Aminotransferase class I/classII large" evidence="5">
    <location>
        <begin position="49"/>
        <end position="388"/>
    </location>
</feature>
<dbReference type="PANTHER" id="PTHR13693:SF3">
    <property type="entry name" value="LD36009P"/>
    <property type="match status" value="1"/>
</dbReference>
<dbReference type="InterPro" id="IPR015421">
    <property type="entry name" value="PyrdxlP-dep_Trfase_major"/>
</dbReference>
<evidence type="ECO:0000256" key="1">
    <source>
        <dbReference type="ARBA" id="ARBA00001933"/>
    </source>
</evidence>
<evidence type="ECO:0000256" key="3">
    <source>
        <dbReference type="ARBA" id="ARBA00022898"/>
    </source>
</evidence>
<dbReference type="InterPro" id="IPR050087">
    <property type="entry name" value="AON_synthase_class-II"/>
</dbReference>
<dbReference type="KEGG" id="cex:CSE_03550"/>
<evidence type="ECO:0000259" key="5">
    <source>
        <dbReference type="Pfam" id="PF00155"/>
    </source>
</evidence>
<name>A0A7U6JE89_CALEA</name>
<dbReference type="InterPro" id="IPR004839">
    <property type="entry name" value="Aminotransferase_I/II_large"/>
</dbReference>
<keyword evidence="6" id="KW-0012">Acyltransferase</keyword>
<dbReference type="PROSITE" id="PS00599">
    <property type="entry name" value="AA_TRANSFER_CLASS_2"/>
    <property type="match status" value="1"/>
</dbReference>
<accession>A0A7U6JE89</accession>
<reference evidence="6 7" key="1">
    <citation type="submission" date="2011-01" db="EMBL/GenBank/DDBJ databases">
        <title>Whole genome sequence of Caldisericum exile AZM16c01.</title>
        <authorList>
            <person name="Narita-Yamada S."/>
            <person name="Kawakoshi A."/>
            <person name="Nakamura S."/>
            <person name="Sasagawa M."/>
            <person name="Fukada J."/>
            <person name="Sekine M."/>
            <person name="Kato Y."/>
            <person name="Fukai R."/>
            <person name="Sasaki K."/>
            <person name="Hanamaki A."/>
            <person name="Narita H."/>
            <person name="Konno Y."/>
            <person name="Mori K."/>
            <person name="Yamazaki S."/>
            <person name="Suzuki K."/>
            <person name="Fujita N."/>
        </authorList>
    </citation>
    <scope>NUCLEOTIDE SEQUENCE [LARGE SCALE GENOMIC DNA]</scope>
    <source>
        <strain evidence="7">DSM 21853 / NBRC 104410 / AZM16c01</strain>
    </source>
</reference>
<keyword evidence="3 4" id="KW-0663">Pyridoxal phosphate</keyword>
<dbReference type="Pfam" id="PF00155">
    <property type="entry name" value="Aminotran_1_2"/>
    <property type="match status" value="1"/>
</dbReference>
<dbReference type="SUPFAM" id="SSF53383">
    <property type="entry name" value="PLP-dependent transferases"/>
    <property type="match status" value="1"/>
</dbReference>
<organism evidence="6 7">
    <name type="scientific">Caldisericum exile (strain DSM 21853 / NBRC 104410 / AZM16c01)</name>
    <dbReference type="NCBI Taxonomy" id="511051"/>
    <lineage>
        <taxon>Bacteria</taxon>
        <taxon>Pseudomonadati</taxon>
        <taxon>Caldisericota/Cryosericota group</taxon>
        <taxon>Caldisericota</taxon>
        <taxon>Caldisericia</taxon>
        <taxon>Caldisericales</taxon>
        <taxon>Caldisericaceae</taxon>
        <taxon>Caldisericum</taxon>
    </lineage>
</organism>
<dbReference type="InterPro" id="IPR001917">
    <property type="entry name" value="Aminotrans_II_pyridoxalP_BS"/>
</dbReference>
<comment type="cofactor">
    <cofactor evidence="1 4">
        <name>pyridoxal 5'-phosphate</name>
        <dbReference type="ChEBI" id="CHEBI:597326"/>
    </cofactor>
</comment>